<reference evidence="1 4" key="2">
    <citation type="submission" date="2019-07" db="EMBL/GenBank/DDBJ databases">
        <title>Whole genome shotgun sequence of Myxococcus virescens NBRC 100334.</title>
        <authorList>
            <person name="Hosoyama A."/>
            <person name="Uohara A."/>
            <person name="Ohji S."/>
            <person name="Ichikawa N."/>
        </authorList>
    </citation>
    <scope>NUCLEOTIDE SEQUENCE [LARGE SCALE GENOMIC DNA]</scope>
    <source>
        <strain evidence="1 4">NBRC 100334</strain>
    </source>
</reference>
<evidence type="ECO:0000313" key="2">
    <source>
        <dbReference type="EMBL" id="SDE90939.1"/>
    </source>
</evidence>
<evidence type="ECO:0008006" key="5">
    <source>
        <dbReference type="Google" id="ProtNLM"/>
    </source>
</evidence>
<dbReference type="EMBL" id="BJVY01000042">
    <property type="protein sequence ID" value="GEL74083.1"/>
    <property type="molecule type" value="Genomic_DNA"/>
</dbReference>
<comment type="caution">
    <text evidence="1">The sequence shown here is derived from an EMBL/GenBank/DDBJ whole genome shotgun (WGS) entry which is preliminary data.</text>
</comment>
<gene>
    <name evidence="1" type="ORF">MVI01_58670</name>
    <name evidence="2" type="ORF">SAMN04488504_114154</name>
</gene>
<proteinExistence type="predicted"/>
<dbReference type="Proteomes" id="UP000321224">
    <property type="component" value="Unassembled WGS sequence"/>
</dbReference>
<keyword evidence="3" id="KW-1185">Reference proteome</keyword>
<protein>
    <recommendedName>
        <fullName evidence="5">DUF962 domain-containing protein</fullName>
    </recommendedName>
</protein>
<reference evidence="2 3" key="1">
    <citation type="submission" date="2016-10" db="EMBL/GenBank/DDBJ databases">
        <authorList>
            <person name="Varghese N."/>
            <person name="Submissions S."/>
        </authorList>
    </citation>
    <scope>NUCLEOTIDE SEQUENCE [LARGE SCALE GENOMIC DNA]</scope>
    <source>
        <strain evidence="2 3">DSM 2260</strain>
    </source>
</reference>
<dbReference type="Proteomes" id="UP000198717">
    <property type="component" value="Unassembled WGS sequence"/>
</dbReference>
<evidence type="ECO:0000313" key="1">
    <source>
        <dbReference type="EMBL" id="GEL74083.1"/>
    </source>
</evidence>
<name>A0A511HKJ1_9BACT</name>
<dbReference type="EMBL" id="FNAJ01000014">
    <property type="protein sequence ID" value="SDE90939.1"/>
    <property type="molecule type" value="Genomic_DNA"/>
</dbReference>
<evidence type="ECO:0000313" key="4">
    <source>
        <dbReference type="Proteomes" id="UP000321224"/>
    </source>
</evidence>
<evidence type="ECO:0000313" key="3">
    <source>
        <dbReference type="Proteomes" id="UP000198717"/>
    </source>
</evidence>
<accession>A0A511HKJ1</accession>
<dbReference type="AlphaFoldDB" id="A0A511HKJ1"/>
<sequence>MLGDRSWEEWISEYSKSHTHAVNRLCHTVGIPMIAASVPLAAASPFVPRLWKVPAALFVAGWSFQFVGHAFERKPPEFLKDWRFLFVGLRWWAAKVAGKA</sequence>
<dbReference type="InterPro" id="IPR009305">
    <property type="entry name" value="Mpo1-like"/>
</dbReference>
<organism evidence="1 4">
    <name type="scientific">Myxococcus virescens</name>
    <dbReference type="NCBI Taxonomy" id="83456"/>
    <lineage>
        <taxon>Bacteria</taxon>
        <taxon>Pseudomonadati</taxon>
        <taxon>Myxococcota</taxon>
        <taxon>Myxococcia</taxon>
        <taxon>Myxococcales</taxon>
        <taxon>Cystobacterineae</taxon>
        <taxon>Myxococcaceae</taxon>
        <taxon>Myxococcus</taxon>
    </lineage>
</organism>
<dbReference type="Pfam" id="PF06127">
    <property type="entry name" value="Mpo1-like"/>
    <property type="match status" value="1"/>
</dbReference>
<dbReference type="RefSeq" id="WP_090493539.1">
    <property type="nucleotide sequence ID" value="NZ_BJVY01000042.1"/>
</dbReference>